<gene>
    <name evidence="1" type="ORF">Scep_018061</name>
</gene>
<comment type="caution">
    <text evidence="1">The sequence shown here is derived from an EMBL/GenBank/DDBJ whole genome shotgun (WGS) entry which is preliminary data.</text>
</comment>
<keyword evidence="2" id="KW-1185">Reference proteome</keyword>
<name>A0AAP0IQP0_9MAGN</name>
<sequence>MKAMTRECDVRRVQVQCILVCNGGNGGVSVQQWHAVECPGKQWQQLTAHVVRPIGEACLLAWWRKLVSWHAMNEKCQCNSEQV</sequence>
<dbReference type="EMBL" id="JBBNAG010000007">
    <property type="protein sequence ID" value="KAK9119968.1"/>
    <property type="molecule type" value="Genomic_DNA"/>
</dbReference>
<organism evidence="1 2">
    <name type="scientific">Stephania cephalantha</name>
    <dbReference type="NCBI Taxonomy" id="152367"/>
    <lineage>
        <taxon>Eukaryota</taxon>
        <taxon>Viridiplantae</taxon>
        <taxon>Streptophyta</taxon>
        <taxon>Embryophyta</taxon>
        <taxon>Tracheophyta</taxon>
        <taxon>Spermatophyta</taxon>
        <taxon>Magnoliopsida</taxon>
        <taxon>Ranunculales</taxon>
        <taxon>Menispermaceae</taxon>
        <taxon>Menispermoideae</taxon>
        <taxon>Cissampelideae</taxon>
        <taxon>Stephania</taxon>
    </lineage>
</organism>
<dbReference type="Proteomes" id="UP001419268">
    <property type="component" value="Unassembled WGS sequence"/>
</dbReference>
<dbReference type="AlphaFoldDB" id="A0AAP0IQP0"/>
<reference evidence="1 2" key="1">
    <citation type="submission" date="2024-01" db="EMBL/GenBank/DDBJ databases">
        <title>Genome assemblies of Stephania.</title>
        <authorList>
            <person name="Yang L."/>
        </authorList>
    </citation>
    <scope>NUCLEOTIDE SEQUENCE [LARGE SCALE GENOMIC DNA]</scope>
    <source>
        <strain evidence="1">JXDWG</strain>
        <tissue evidence="1">Leaf</tissue>
    </source>
</reference>
<evidence type="ECO:0000313" key="1">
    <source>
        <dbReference type="EMBL" id="KAK9119968.1"/>
    </source>
</evidence>
<evidence type="ECO:0000313" key="2">
    <source>
        <dbReference type="Proteomes" id="UP001419268"/>
    </source>
</evidence>
<protein>
    <submittedName>
        <fullName evidence="1">Uncharacterized protein</fullName>
    </submittedName>
</protein>
<proteinExistence type="predicted"/>
<accession>A0AAP0IQP0</accession>